<name>A0ABP4JRU5_9MICO</name>
<evidence type="ECO:0000313" key="1">
    <source>
        <dbReference type="EMBL" id="GAA1426240.1"/>
    </source>
</evidence>
<organism evidence="1 2">
    <name type="scientific">Agrococcus citreus</name>
    <dbReference type="NCBI Taxonomy" id="84643"/>
    <lineage>
        <taxon>Bacteria</taxon>
        <taxon>Bacillati</taxon>
        <taxon>Actinomycetota</taxon>
        <taxon>Actinomycetes</taxon>
        <taxon>Micrococcales</taxon>
        <taxon>Microbacteriaceae</taxon>
        <taxon>Agrococcus</taxon>
    </lineage>
</organism>
<evidence type="ECO:0008006" key="3">
    <source>
        <dbReference type="Google" id="ProtNLM"/>
    </source>
</evidence>
<dbReference type="EMBL" id="BAAAKK010000006">
    <property type="protein sequence ID" value="GAA1426240.1"/>
    <property type="molecule type" value="Genomic_DNA"/>
</dbReference>
<dbReference type="Proteomes" id="UP001501266">
    <property type="component" value="Unassembled WGS sequence"/>
</dbReference>
<protein>
    <recommendedName>
        <fullName evidence="3">DUF4192 domain-containing protein</fullName>
    </recommendedName>
</protein>
<gene>
    <name evidence="1" type="ORF">GCM10009640_26900</name>
</gene>
<comment type="caution">
    <text evidence="1">The sequence shown here is derived from an EMBL/GenBank/DDBJ whole genome shotgun (WGS) entry which is preliminary data.</text>
</comment>
<proteinExistence type="predicted"/>
<sequence length="361" mass="38312">MRAMETVRIRTPQSLLRLLPRLIGPTEAPSLIALPFERGRSGMPMVLDLPHDRSIAAIARAIRAGSRGADAVVLVACLEAPIGAAPLPLRSELDRLVDRLASVRLRCLEVLALAPDAWGDYASPEGARGPLAELDLLDDPAPGVPALPAIPGVPVFSDVPAARAVERWLDSIDPVHLEAAVDAPIPALERAVELASRLDDGPGPLGIDPAREAALAIALVAHPMLRDLAIELAIDGVDTAAATLAAIDEHGSLAGDTAAERFLGCGPEPDPERLHDRLRRWTAIAEVAPLEARGPLLVIVGFLHFFVGRGRTAGRCAELAMAVDPDLTMAPLLRDIVDAKGAPDWVLHVRPDSRLRPGDRE</sequence>
<accession>A0ABP4JRU5</accession>
<evidence type="ECO:0000313" key="2">
    <source>
        <dbReference type="Proteomes" id="UP001501266"/>
    </source>
</evidence>
<reference evidence="2" key="1">
    <citation type="journal article" date="2019" name="Int. J. Syst. Evol. Microbiol.">
        <title>The Global Catalogue of Microorganisms (GCM) 10K type strain sequencing project: providing services to taxonomists for standard genome sequencing and annotation.</title>
        <authorList>
            <consortium name="The Broad Institute Genomics Platform"/>
            <consortium name="The Broad Institute Genome Sequencing Center for Infectious Disease"/>
            <person name="Wu L."/>
            <person name="Ma J."/>
        </authorList>
    </citation>
    <scope>NUCLEOTIDE SEQUENCE [LARGE SCALE GENOMIC DNA]</scope>
    <source>
        <strain evidence="2">JCM 12398</strain>
    </source>
</reference>
<keyword evidence="2" id="KW-1185">Reference proteome</keyword>